<evidence type="ECO:0000256" key="1">
    <source>
        <dbReference type="ARBA" id="ARBA00022448"/>
    </source>
</evidence>
<dbReference type="InterPro" id="IPR002014">
    <property type="entry name" value="VHS_dom"/>
</dbReference>
<dbReference type="InterPro" id="IPR038425">
    <property type="entry name" value="GAT_sf"/>
</dbReference>
<evidence type="ECO:0000256" key="3">
    <source>
        <dbReference type="SAM" id="MobiDB-lite"/>
    </source>
</evidence>
<dbReference type="Gene3D" id="1.25.40.90">
    <property type="match status" value="1"/>
</dbReference>
<dbReference type="InterPro" id="IPR004152">
    <property type="entry name" value="GAT_dom"/>
</dbReference>
<dbReference type="EMBL" id="CP064813">
    <property type="protein sequence ID" value="QPG74971.1"/>
    <property type="molecule type" value="Genomic_DNA"/>
</dbReference>
<feature type="region of interest" description="Disordered" evidence="3">
    <location>
        <begin position="195"/>
        <end position="222"/>
    </location>
</feature>
<dbReference type="PROSITE" id="PS50179">
    <property type="entry name" value="VHS"/>
    <property type="match status" value="1"/>
</dbReference>
<feature type="domain" description="VHS" evidence="4">
    <location>
        <begin position="38"/>
        <end position="145"/>
    </location>
</feature>
<dbReference type="Proteomes" id="UP000662931">
    <property type="component" value="Chromosome 2"/>
</dbReference>
<feature type="region of interest" description="Disordered" evidence="3">
    <location>
        <begin position="324"/>
        <end position="354"/>
    </location>
</feature>
<dbReference type="PANTHER" id="PTHR47789:SF1">
    <property type="entry name" value="LAS SEVENTEEN-BINDING PROTEIN 5"/>
    <property type="match status" value="1"/>
</dbReference>
<protein>
    <recommendedName>
        <fullName evidence="8">VHS domain-containing protein</fullName>
    </recommendedName>
</protein>
<dbReference type="GO" id="GO:0043130">
    <property type="term" value="F:ubiquitin binding"/>
    <property type="evidence" value="ECO:0007669"/>
    <property type="project" value="InterPro"/>
</dbReference>
<dbReference type="InterPro" id="IPR045007">
    <property type="entry name" value="LSB5"/>
</dbReference>
<accession>A0A875RZL0</accession>
<keyword evidence="1" id="KW-0813">Transport</keyword>
<evidence type="ECO:0000313" key="6">
    <source>
        <dbReference type="EMBL" id="QPG74971.1"/>
    </source>
</evidence>
<dbReference type="SUPFAM" id="SSF89009">
    <property type="entry name" value="GAT-like domain"/>
    <property type="match status" value="1"/>
</dbReference>
<dbReference type="GO" id="GO:0007015">
    <property type="term" value="P:actin filament organization"/>
    <property type="evidence" value="ECO:0007669"/>
    <property type="project" value="InterPro"/>
</dbReference>
<name>A0A875RZL0_EENNA</name>
<dbReference type="SMART" id="SM00288">
    <property type="entry name" value="VHS"/>
    <property type="match status" value="1"/>
</dbReference>
<evidence type="ECO:0000256" key="2">
    <source>
        <dbReference type="ARBA" id="ARBA00022927"/>
    </source>
</evidence>
<dbReference type="AlphaFoldDB" id="A0A875RZL0"/>
<proteinExistence type="predicted"/>
<dbReference type="SUPFAM" id="SSF48464">
    <property type="entry name" value="ENTH/VHS domain"/>
    <property type="match status" value="1"/>
</dbReference>
<dbReference type="OrthoDB" id="10068368at2759"/>
<evidence type="ECO:0008006" key="8">
    <source>
        <dbReference type="Google" id="ProtNLM"/>
    </source>
</evidence>
<reference evidence="6" key="1">
    <citation type="submission" date="2020-10" db="EMBL/GenBank/DDBJ databases">
        <authorList>
            <person name="Roach M.J.R."/>
        </authorList>
    </citation>
    <scope>NUCLEOTIDE SEQUENCE</scope>
    <source>
        <strain evidence="6">CBS 1945</strain>
    </source>
</reference>
<dbReference type="RefSeq" id="XP_038778536.1">
    <property type="nucleotide sequence ID" value="XM_038922608.1"/>
</dbReference>
<sequence>MGFLDSHAHTSVSTTINKLIEQTSPDGSDGLMVAELGNLLDMIRLQNDRDEPGPTEAARAIRKKLKYGSPESQINSLNLLDLLVTNGGTGKMALLYSDRKLLDRLVSTASPATESTSIDARVTKKAKILIYVWSDVYRDDEAREPLVKLFLRCGFGHRLRRENRRLVPDFMADEADPDTPFEEVYGDGDVIERRSRMGGSDEEEEDDDDFQPTRGIRRPKTNSELDKQFRIPRIDYEKETSRIFKIIAEADVLSTNLQNSLRTLEPGELSIHSSRANDCFDECRLIRRRILRYLQLVDREELLGALLKCNDELVASLKRYEDMSEPVGASRVTGDSEGEDSLADYETDDSLDDGLDDRFKDLNEAKTKNILPEIPILKVRPPVPPKSPSLRIPKEIRPGKSSTAKPVVSKLEAERKEEMDADPFGDDNQVERATVWR</sequence>
<dbReference type="GeneID" id="62195711"/>
<evidence type="ECO:0000259" key="4">
    <source>
        <dbReference type="PROSITE" id="PS50179"/>
    </source>
</evidence>
<dbReference type="CDD" id="cd16980">
    <property type="entry name" value="VHS_Lsb5"/>
    <property type="match status" value="1"/>
</dbReference>
<dbReference type="KEGG" id="bnn:FOA43_002310"/>
<keyword evidence="7" id="KW-1185">Reference proteome</keyword>
<dbReference type="InterPro" id="IPR008942">
    <property type="entry name" value="ENTH_VHS"/>
</dbReference>
<evidence type="ECO:0000259" key="5">
    <source>
        <dbReference type="PROSITE" id="PS50909"/>
    </source>
</evidence>
<keyword evidence="2" id="KW-0653">Protein transport</keyword>
<dbReference type="GO" id="GO:0030479">
    <property type="term" value="C:actin cortical patch"/>
    <property type="evidence" value="ECO:0007669"/>
    <property type="project" value="TreeGrafter"/>
</dbReference>
<dbReference type="Gene3D" id="1.20.58.160">
    <property type="match status" value="1"/>
</dbReference>
<dbReference type="GO" id="GO:0015031">
    <property type="term" value="P:protein transport"/>
    <property type="evidence" value="ECO:0007669"/>
    <property type="project" value="UniProtKB-KW"/>
</dbReference>
<evidence type="ECO:0000313" key="7">
    <source>
        <dbReference type="Proteomes" id="UP000662931"/>
    </source>
</evidence>
<dbReference type="GO" id="GO:0035091">
    <property type="term" value="F:phosphatidylinositol binding"/>
    <property type="evidence" value="ECO:0007669"/>
    <property type="project" value="InterPro"/>
</dbReference>
<dbReference type="GO" id="GO:0007034">
    <property type="term" value="P:vacuolar transport"/>
    <property type="evidence" value="ECO:0007669"/>
    <property type="project" value="UniProtKB-ARBA"/>
</dbReference>
<organism evidence="6 7">
    <name type="scientific">Eeniella nana</name>
    <name type="common">Yeast</name>
    <name type="synonym">Brettanomyces nanus</name>
    <dbReference type="NCBI Taxonomy" id="13502"/>
    <lineage>
        <taxon>Eukaryota</taxon>
        <taxon>Fungi</taxon>
        <taxon>Dikarya</taxon>
        <taxon>Ascomycota</taxon>
        <taxon>Saccharomycotina</taxon>
        <taxon>Pichiomycetes</taxon>
        <taxon>Pichiales</taxon>
        <taxon>Pichiaceae</taxon>
        <taxon>Brettanomyces</taxon>
    </lineage>
</organism>
<dbReference type="Pfam" id="PF00790">
    <property type="entry name" value="VHS"/>
    <property type="match status" value="1"/>
</dbReference>
<feature type="domain" description="GAT" evidence="5">
    <location>
        <begin position="234"/>
        <end position="325"/>
    </location>
</feature>
<dbReference type="PROSITE" id="PS50909">
    <property type="entry name" value="GAT"/>
    <property type="match status" value="1"/>
</dbReference>
<feature type="compositionally biased region" description="Acidic residues" evidence="3">
    <location>
        <begin position="200"/>
        <end position="210"/>
    </location>
</feature>
<feature type="compositionally biased region" description="Acidic residues" evidence="3">
    <location>
        <begin position="336"/>
        <end position="354"/>
    </location>
</feature>
<feature type="region of interest" description="Disordered" evidence="3">
    <location>
        <begin position="378"/>
        <end position="437"/>
    </location>
</feature>
<gene>
    <name evidence="6" type="ORF">FOA43_002310</name>
</gene>
<dbReference type="GO" id="GO:0006897">
    <property type="term" value="P:endocytosis"/>
    <property type="evidence" value="ECO:0007669"/>
    <property type="project" value="InterPro"/>
</dbReference>
<dbReference type="GO" id="GO:0051666">
    <property type="term" value="P:actin cortical patch localization"/>
    <property type="evidence" value="ECO:0007669"/>
    <property type="project" value="TreeGrafter"/>
</dbReference>
<dbReference type="PANTHER" id="PTHR47789">
    <property type="entry name" value="LAS SEVENTEEN-BINDING PROTEIN 5"/>
    <property type="match status" value="1"/>
</dbReference>